<gene>
    <name evidence="8" type="ORF">HNV10_07350</name>
</gene>
<comment type="similarity">
    <text evidence="2">Belongs to the sulfatase family.</text>
</comment>
<dbReference type="Gene3D" id="3.40.720.10">
    <property type="entry name" value="Alkaline Phosphatase, subunit A"/>
    <property type="match status" value="1"/>
</dbReference>
<dbReference type="InterPro" id="IPR000917">
    <property type="entry name" value="Sulfatase_N"/>
</dbReference>
<evidence type="ECO:0000256" key="2">
    <source>
        <dbReference type="ARBA" id="ARBA00008779"/>
    </source>
</evidence>
<keyword evidence="6" id="KW-0106">Calcium</keyword>
<keyword evidence="4" id="KW-0732">Signal</keyword>
<dbReference type="PANTHER" id="PTHR42693">
    <property type="entry name" value="ARYLSULFATASE FAMILY MEMBER"/>
    <property type="match status" value="1"/>
</dbReference>
<comment type="caution">
    <text evidence="8">The sequence shown here is derived from an EMBL/GenBank/DDBJ whole genome shotgun (WGS) entry which is preliminary data.</text>
</comment>
<comment type="cofactor">
    <cofactor evidence="1">
        <name>Ca(2+)</name>
        <dbReference type="ChEBI" id="CHEBI:29108"/>
    </cofactor>
</comment>
<proteinExistence type="inferred from homology"/>
<keyword evidence="3" id="KW-0479">Metal-binding</keyword>
<accession>A0ABX2E415</accession>
<evidence type="ECO:0000256" key="6">
    <source>
        <dbReference type="ARBA" id="ARBA00022837"/>
    </source>
</evidence>
<evidence type="ECO:0000259" key="7">
    <source>
        <dbReference type="Pfam" id="PF00884"/>
    </source>
</evidence>
<evidence type="ECO:0000256" key="1">
    <source>
        <dbReference type="ARBA" id="ARBA00001913"/>
    </source>
</evidence>
<keyword evidence="9" id="KW-1185">Reference proteome</keyword>
<organism evidence="8 9">
    <name type="scientific">Winogradskyella litoriviva</name>
    <dbReference type="NCBI Taxonomy" id="1220182"/>
    <lineage>
        <taxon>Bacteria</taxon>
        <taxon>Pseudomonadati</taxon>
        <taxon>Bacteroidota</taxon>
        <taxon>Flavobacteriia</taxon>
        <taxon>Flavobacteriales</taxon>
        <taxon>Flavobacteriaceae</taxon>
        <taxon>Winogradskyella</taxon>
    </lineage>
</organism>
<dbReference type="InterPro" id="IPR017850">
    <property type="entry name" value="Alkaline_phosphatase_core_sf"/>
</dbReference>
<dbReference type="Pfam" id="PF00884">
    <property type="entry name" value="Sulfatase"/>
    <property type="match status" value="1"/>
</dbReference>
<evidence type="ECO:0000256" key="3">
    <source>
        <dbReference type="ARBA" id="ARBA00022723"/>
    </source>
</evidence>
<dbReference type="EMBL" id="JABRWQ010000003">
    <property type="protein sequence ID" value="NRD23050.1"/>
    <property type="molecule type" value="Genomic_DNA"/>
</dbReference>
<sequence>MLFNSCVDGKKSASDSLKAESIRNKNKPNIVFILVDDLGYHDLGVTGSTFYETPNIDQLANESMIFKNGYAASRVCSPSRASIMTGKFTARHGITDWIGAKTGENWRSRNRHDKLLPAEYIHTLPKAEITIAEAFQQAEYKTFFAGKWHLGGEGSYPENHGFDINIAGIDAGSPRGGYFSPWNNPKLQNKNKGDNLTIRLANETADFIGKHKDSAFFAFLSFYAVHAPIQTTQEKWKKYRDKADSAVIADKGYAMERVLPIRQVQDNPIYAGLVETMDDAVGIVLEALEANGVADNTIVVFTSDNGGVASGDHYATSNLPLRGGKGYQWEGGIKEPFFIKVPWLDNGGTKTDCPVIGTDFYPTLLDLANLQLNQQQHADGISLKPLLEGKDLIVKRPLYWHYPHYGNQGGEPTSIIQQDGWKLIHYWEDGHEELYKLPSTEHDSLNVISSYPKIVENMSDSLMLWLKEVNAKFPTEDTEYNKSKAESRRLNTINNKWPSLENNRLKVLSKDFQPNDNWWKSKVTID</sequence>
<evidence type="ECO:0000313" key="8">
    <source>
        <dbReference type="EMBL" id="NRD23050.1"/>
    </source>
</evidence>
<dbReference type="SUPFAM" id="SSF53649">
    <property type="entry name" value="Alkaline phosphatase-like"/>
    <property type="match status" value="1"/>
</dbReference>
<dbReference type="InterPro" id="IPR050738">
    <property type="entry name" value="Sulfatase"/>
</dbReference>
<dbReference type="PANTHER" id="PTHR42693:SF42">
    <property type="entry name" value="ARYLSULFATASE G"/>
    <property type="match status" value="1"/>
</dbReference>
<protein>
    <submittedName>
        <fullName evidence="8">Sulfatase</fullName>
    </submittedName>
</protein>
<evidence type="ECO:0000256" key="4">
    <source>
        <dbReference type="ARBA" id="ARBA00022729"/>
    </source>
</evidence>
<evidence type="ECO:0000256" key="5">
    <source>
        <dbReference type="ARBA" id="ARBA00022801"/>
    </source>
</evidence>
<reference evidence="8 9" key="1">
    <citation type="journal article" date="2015" name="Int. J. Syst. Evol. Microbiol.">
        <title>Winogradskyella litoriviva sp. nov., isolated from coastal seawater.</title>
        <authorList>
            <person name="Nedashkovskaya O.I."/>
            <person name="Kukhlevskiy A.D."/>
            <person name="Zhukova N.V."/>
            <person name="Kim S.J."/>
            <person name="Rhee S.K."/>
            <person name="Mikhailov V.V."/>
        </authorList>
    </citation>
    <scope>NUCLEOTIDE SEQUENCE [LARGE SCALE GENOMIC DNA]</scope>
    <source>
        <strain evidence="8 9">KMM6491</strain>
    </source>
</reference>
<feature type="domain" description="Sulfatase N-terminal" evidence="7">
    <location>
        <begin position="28"/>
        <end position="369"/>
    </location>
</feature>
<keyword evidence="5" id="KW-0378">Hydrolase</keyword>
<dbReference type="CDD" id="cd16144">
    <property type="entry name" value="ARS_like"/>
    <property type="match status" value="1"/>
</dbReference>
<name>A0ABX2E415_9FLAO</name>
<dbReference type="Proteomes" id="UP000805085">
    <property type="component" value="Unassembled WGS sequence"/>
</dbReference>
<evidence type="ECO:0000313" key="9">
    <source>
        <dbReference type="Proteomes" id="UP000805085"/>
    </source>
</evidence>